<evidence type="ECO:0008006" key="3">
    <source>
        <dbReference type="Google" id="ProtNLM"/>
    </source>
</evidence>
<dbReference type="PIRSF" id="PIRSF034961">
    <property type="entry name" value="UCP034961_SH3_2"/>
    <property type="match status" value="1"/>
</dbReference>
<dbReference type="RefSeq" id="WP_175174973.1">
    <property type="nucleotide sequence ID" value="NZ_CADIJX010000003.1"/>
</dbReference>
<keyword evidence="2" id="KW-1185">Reference proteome</keyword>
<dbReference type="SUPFAM" id="SSF50044">
    <property type="entry name" value="SH3-domain"/>
    <property type="match status" value="2"/>
</dbReference>
<evidence type="ECO:0000313" key="1">
    <source>
        <dbReference type="EMBL" id="CAB3648667.1"/>
    </source>
</evidence>
<proteinExistence type="predicted"/>
<reference evidence="1 2" key="1">
    <citation type="submission" date="2020-04" db="EMBL/GenBank/DDBJ databases">
        <authorList>
            <person name="De Canck E."/>
        </authorList>
    </citation>
    <scope>NUCLEOTIDE SEQUENCE [LARGE SCALE GENOMIC DNA]</scope>
    <source>
        <strain evidence="1 2">LMG 3431</strain>
    </source>
</reference>
<dbReference type="InterPro" id="IPR014593">
    <property type="entry name" value="UCP034961_SH3_2"/>
</dbReference>
<dbReference type="EMBL" id="CADIJX010000003">
    <property type="protein sequence ID" value="CAB3648667.1"/>
    <property type="molecule type" value="Genomic_DNA"/>
</dbReference>
<accession>A0A6S7A0C4</accession>
<sequence length="120" mass="13637">MLYTVIRQHRSEYPDPLIFSKGASLAIGEEYEGPEGWENWYFCSTADHAGGWVPGQIIDRIDESRGTAREDFCTRELDVDPGDVLWGHRDLNGWRWCSRESDAKTGWVPLENLAPIGGRP</sequence>
<evidence type="ECO:0000313" key="2">
    <source>
        <dbReference type="Proteomes" id="UP000494108"/>
    </source>
</evidence>
<protein>
    <recommendedName>
        <fullName evidence="3">SH3 domain-containing protein</fullName>
    </recommendedName>
</protein>
<organism evidence="1 2">
    <name type="scientific">Achromobacter pestifer</name>
    <dbReference type="NCBI Taxonomy" id="1353889"/>
    <lineage>
        <taxon>Bacteria</taxon>
        <taxon>Pseudomonadati</taxon>
        <taxon>Pseudomonadota</taxon>
        <taxon>Betaproteobacteria</taxon>
        <taxon>Burkholderiales</taxon>
        <taxon>Alcaligenaceae</taxon>
        <taxon>Achromobacter</taxon>
    </lineage>
</organism>
<dbReference type="InterPro" id="IPR036028">
    <property type="entry name" value="SH3-like_dom_sf"/>
</dbReference>
<gene>
    <name evidence="1" type="ORF">LMG3431_02679</name>
</gene>
<dbReference type="Proteomes" id="UP000494108">
    <property type="component" value="Unassembled WGS sequence"/>
</dbReference>
<dbReference type="AlphaFoldDB" id="A0A6S7A0C4"/>
<name>A0A6S7A0C4_9BURK</name>